<protein>
    <submittedName>
        <fullName evidence="2">Uncharacterized protein</fullName>
    </submittedName>
</protein>
<dbReference type="Proteomes" id="UP000594665">
    <property type="component" value="Segment"/>
</dbReference>
<keyword evidence="3" id="KW-1185">Reference proteome</keyword>
<proteinExistence type="predicted"/>
<feature type="region of interest" description="Disordered" evidence="1">
    <location>
        <begin position="1"/>
        <end position="20"/>
    </location>
</feature>
<name>A0A7S9ST47_9CAUD</name>
<organism evidence="2 3">
    <name type="scientific">Proteus phage PmP19</name>
    <dbReference type="NCBI Taxonomy" id="2759188"/>
    <lineage>
        <taxon>Viruses</taxon>
        <taxon>Duplodnaviria</taxon>
        <taxon>Heunggongvirae</taxon>
        <taxon>Uroviricota</taxon>
        <taxon>Caudoviricetes</taxon>
        <taxon>Autographivirales</taxon>
        <taxon>Autosignataviridae</taxon>
        <taxon>Molineuxvirinae</taxon>
        <taxon>Gansuvirus</taxon>
        <taxon>Gansuvirus PmP19</taxon>
    </lineage>
</organism>
<dbReference type="EMBL" id="MT680615">
    <property type="protein sequence ID" value="QPI15915.1"/>
    <property type="molecule type" value="Genomic_DNA"/>
</dbReference>
<evidence type="ECO:0000313" key="2">
    <source>
        <dbReference type="EMBL" id="QPI15915.1"/>
    </source>
</evidence>
<evidence type="ECO:0000313" key="3">
    <source>
        <dbReference type="Proteomes" id="UP000594665"/>
    </source>
</evidence>
<gene>
    <name evidence="2" type="ORF">PmP19_9</name>
</gene>
<accession>A0A7S9ST47</accession>
<sequence>MANNYGSMGLTGKSTRKQVPHVSTAIQHGVVPAAQLTAKSSVVNDITKSGKQDGACIMNTSGVIHIARGSADTSVWNTMAIGSQVVPA</sequence>
<reference evidence="2 3" key="1">
    <citation type="submission" date="2020-06" db="EMBL/GenBank/DDBJ databases">
        <title>Morphologic and genomic characterization of Proteus mirabilis lytic bacteriophage PmP19.</title>
        <authorList>
            <person name="Han S."/>
        </authorList>
    </citation>
    <scope>NUCLEOTIDE SEQUENCE [LARGE SCALE GENOMIC DNA]</scope>
</reference>
<evidence type="ECO:0000256" key="1">
    <source>
        <dbReference type="SAM" id="MobiDB-lite"/>
    </source>
</evidence>